<proteinExistence type="inferred from homology"/>
<dbReference type="Proteomes" id="UP000652761">
    <property type="component" value="Unassembled WGS sequence"/>
</dbReference>
<dbReference type="PANTHER" id="PTHR45714">
    <property type="entry name" value="HOMEOBOX-LEUCINE ZIPPER PROTEIN HAT14"/>
    <property type="match status" value="1"/>
</dbReference>
<feature type="region of interest" description="Disordered" evidence="11">
    <location>
        <begin position="102"/>
        <end position="185"/>
    </location>
</feature>
<dbReference type="Pfam" id="PF04618">
    <property type="entry name" value="HD-ZIP_N"/>
    <property type="match status" value="1"/>
</dbReference>
<dbReference type="OrthoDB" id="6159439at2759"/>
<dbReference type="SMR" id="A0A843WNF7"/>
<protein>
    <recommendedName>
        <fullName evidence="12">Homeobox domain-containing protein</fullName>
    </recommendedName>
</protein>
<accession>A0A843WNF7</accession>
<evidence type="ECO:0000256" key="11">
    <source>
        <dbReference type="SAM" id="MobiDB-lite"/>
    </source>
</evidence>
<dbReference type="SUPFAM" id="SSF46689">
    <property type="entry name" value="Homeodomain-like"/>
    <property type="match status" value="1"/>
</dbReference>
<evidence type="ECO:0000256" key="1">
    <source>
        <dbReference type="ARBA" id="ARBA00004123"/>
    </source>
</evidence>
<feature type="DNA-binding region" description="Homeobox" evidence="8">
    <location>
        <begin position="176"/>
        <end position="235"/>
    </location>
</feature>
<keyword evidence="14" id="KW-1185">Reference proteome</keyword>
<feature type="compositionally biased region" description="Basic and acidic residues" evidence="11">
    <location>
        <begin position="130"/>
        <end position="142"/>
    </location>
</feature>
<keyword evidence="3" id="KW-0805">Transcription regulation</keyword>
<comment type="caution">
    <text evidence="13">The sequence shown here is derived from an EMBL/GenBank/DDBJ whole genome shotgun (WGS) entry which is preliminary data.</text>
</comment>
<name>A0A843WNF7_COLES</name>
<feature type="domain" description="Homeobox" evidence="12">
    <location>
        <begin position="174"/>
        <end position="234"/>
    </location>
</feature>
<feature type="compositionally biased region" description="Low complexity" evidence="11">
    <location>
        <begin position="109"/>
        <end position="129"/>
    </location>
</feature>
<dbReference type="FunFam" id="1.10.10.60:FF:000577">
    <property type="entry name" value="Homeobox-leucine zipper protein 18"/>
    <property type="match status" value="1"/>
</dbReference>
<dbReference type="AlphaFoldDB" id="A0A843WNF7"/>
<keyword evidence="4 8" id="KW-0238">DNA-binding</keyword>
<dbReference type="InterPro" id="IPR017970">
    <property type="entry name" value="Homeobox_CS"/>
</dbReference>
<dbReference type="GO" id="GO:0000981">
    <property type="term" value="F:DNA-binding transcription factor activity, RNA polymerase II-specific"/>
    <property type="evidence" value="ECO:0007669"/>
    <property type="project" value="InterPro"/>
</dbReference>
<evidence type="ECO:0000256" key="2">
    <source>
        <dbReference type="ARBA" id="ARBA00006074"/>
    </source>
</evidence>
<dbReference type="InterPro" id="IPR001356">
    <property type="entry name" value="HD"/>
</dbReference>
<dbReference type="PANTHER" id="PTHR45714:SF11">
    <property type="entry name" value="HOMEOBOX-LEUCINE ZIPPER PROTEIN HAT3"/>
    <property type="match status" value="1"/>
</dbReference>
<evidence type="ECO:0000256" key="9">
    <source>
        <dbReference type="RuleBase" id="RU000682"/>
    </source>
</evidence>
<dbReference type="InterPro" id="IPR003106">
    <property type="entry name" value="Leu_zip_homeo"/>
</dbReference>
<dbReference type="SMART" id="SM00389">
    <property type="entry name" value="HOX"/>
    <property type="match status" value="1"/>
</dbReference>
<organism evidence="13 14">
    <name type="scientific">Colocasia esculenta</name>
    <name type="common">Wild taro</name>
    <name type="synonym">Arum esculentum</name>
    <dbReference type="NCBI Taxonomy" id="4460"/>
    <lineage>
        <taxon>Eukaryota</taxon>
        <taxon>Viridiplantae</taxon>
        <taxon>Streptophyta</taxon>
        <taxon>Embryophyta</taxon>
        <taxon>Tracheophyta</taxon>
        <taxon>Spermatophyta</taxon>
        <taxon>Magnoliopsida</taxon>
        <taxon>Liliopsida</taxon>
        <taxon>Araceae</taxon>
        <taxon>Aroideae</taxon>
        <taxon>Colocasieae</taxon>
        <taxon>Colocasia</taxon>
    </lineage>
</organism>
<feature type="coiled-coil region" evidence="10">
    <location>
        <begin position="233"/>
        <end position="270"/>
    </location>
</feature>
<comment type="similarity">
    <text evidence="2">Belongs to the HD-ZIP homeobox family. Class II subfamily.</text>
</comment>
<evidence type="ECO:0000256" key="6">
    <source>
        <dbReference type="ARBA" id="ARBA00023163"/>
    </source>
</evidence>
<evidence type="ECO:0000313" key="14">
    <source>
        <dbReference type="Proteomes" id="UP000652761"/>
    </source>
</evidence>
<evidence type="ECO:0000256" key="5">
    <source>
        <dbReference type="ARBA" id="ARBA00023155"/>
    </source>
</evidence>
<dbReference type="SMART" id="SM00340">
    <property type="entry name" value="HALZ"/>
    <property type="match status" value="1"/>
</dbReference>
<evidence type="ECO:0000256" key="3">
    <source>
        <dbReference type="ARBA" id="ARBA00023015"/>
    </source>
</evidence>
<reference evidence="13" key="1">
    <citation type="submission" date="2017-07" db="EMBL/GenBank/DDBJ databases">
        <title>Taro Niue Genome Assembly and Annotation.</title>
        <authorList>
            <person name="Atibalentja N."/>
            <person name="Keating K."/>
            <person name="Fields C.J."/>
        </authorList>
    </citation>
    <scope>NUCLEOTIDE SEQUENCE</scope>
    <source>
        <strain evidence="13">Niue_2</strain>
        <tissue evidence="13">Leaf</tissue>
    </source>
</reference>
<dbReference type="GO" id="GO:0005634">
    <property type="term" value="C:nucleus"/>
    <property type="evidence" value="ECO:0007669"/>
    <property type="project" value="UniProtKB-SubCell"/>
</dbReference>
<evidence type="ECO:0000313" key="13">
    <source>
        <dbReference type="EMBL" id="MQM08118.1"/>
    </source>
</evidence>
<dbReference type="InterPro" id="IPR006712">
    <property type="entry name" value="HD-ZIP_N"/>
</dbReference>
<keyword evidence="10" id="KW-0175">Coiled coil</keyword>
<evidence type="ECO:0000256" key="8">
    <source>
        <dbReference type="PROSITE-ProRule" id="PRU00108"/>
    </source>
</evidence>
<dbReference type="InterPro" id="IPR009057">
    <property type="entry name" value="Homeodomain-like_sf"/>
</dbReference>
<keyword evidence="5 8" id="KW-0371">Homeobox</keyword>
<comment type="subcellular location">
    <subcellularLocation>
        <location evidence="1 8 9">Nucleus</location>
    </subcellularLocation>
</comment>
<dbReference type="CDD" id="cd00086">
    <property type="entry name" value="homeodomain"/>
    <property type="match status" value="1"/>
</dbReference>
<dbReference type="InterPro" id="IPR050762">
    <property type="entry name" value="HD-ZIP_Homeobox_LZ_Class_II"/>
</dbReference>
<dbReference type="PROSITE" id="PS50071">
    <property type="entry name" value="HOMEOBOX_2"/>
    <property type="match status" value="1"/>
</dbReference>
<dbReference type="Pfam" id="PF02183">
    <property type="entry name" value="HALZ"/>
    <property type="match status" value="1"/>
</dbReference>
<evidence type="ECO:0000259" key="12">
    <source>
        <dbReference type="PROSITE" id="PS50071"/>
    </source>
</evidence>
<dbReference type="PROSITE" id="PS00027">
    <property type="entry name" value="HOMEOBOX_1"/>
    <property type="match status" value="1"/>
</dbReference>
<sequence>MMMRKDDLALSLSLGGAREEAHQRAPAFQLNLVPSPAAVATSPSAFLTQHKSPAAATLWTDLLASSSSEGRSPTEMFGGNTTRPFLKGIDVNRAPAADRLVPDEEEEAGVSSPNSTVSSVVSGSGLTGSKRSDRGEDQDHLHHPGHRPNSGSIGDESELARAGSRGISDEEDGGEGSRKKLRLSKEQSAVLEESFKDHNTLNPKQKLALAKQLNLRPRQVEVWFQNRRARTKLKQTEVDCEFLKRCCENLTEENRRLQKEVQELRALKLSPQLYMHMTPPTTLTMCPSCERVAVSASSTPAPSADNRAPHAGAHPLRPQHQLQARPLLPDQSRAVPMTSAGAGHSLPWAPTPLRAAAFVDTPHPRS</sequence>
<evidence type="ECO:0000256" key="10">
    <source>
        <dbReference type="SAM" id="Coils"/>
    </source>
</evidence>
<evidence type="ECO:0000256" key="4">
    <source>
        <dbReference type="ARBA" id="ARBA00023125"/>
    </source>
</evidence>
<dbReference type="EMBL" id="NMUH01004034">
    <property type="protein sequence ID" value="MQM08118.1"/>
    <property type="molecule type" value="Genomic_DNA"/>
</dbReference>
<keyword evidence="7 8" id="KW-0539">Nucleus</keyword>
<feature type="region of interest" description="Disordered" evidence="11">
    <location>
        <begin position="297"/>
        <end position="350"/>
    </location>
</feature>
<evidence type="ECO:0000256" key="7">
    <source>
        <dbReference type="ARBA" id="ARBA00023242"/>
    </source>
</evidence>
<dbReference type="Pfam" id="PF00046">
    <property type="entry name" value="Homeodomain"/>
    <property type="match status" value="1"/>
</dbReference>
<keyword evidence="6" id="KW-0804">Transcription</keyword>
<feature type="region of interest" description="Disordered" evidence="11">
    <location>
        <begin position="66"/>
        <end position="88"/>
    </location>
</feature>
<dbReference type="GO" id="GO:0043565">
    <property type="term" value="F:sequence-specific DNA binding"/>
    <property type="evidence" value="ECO:0007669"/>
    <property type="project" value="InterPro"/>
</dbReference>
<gene>
    <name evidence="13" type="ORF">Taro_040972</name>
</gene>
<dbReference type="CDD" id="cd14686">
    <property type="entry name" value="bZIP"/>
    <property type="match status" value="1"/>
</dbReference>
<dbReference type="Gene3D" id="1.10.10.60">
    <property type="entry name" value="Homeodomain-like"/>
    <property type="match status" value="1"/>
</dbReference>